<dbReference type="CDD" id="cd06974">
    <property type="entry name" value="TerD_like"/>
    <property type="match status" value="2"/>
</dbReference>
<keyword evidence="3" id="KW-1185">Reference proteome</keyword>
<dbReference type="PANTHER" id="PTHR32097">
    <property type="entry name" value="CAMP-BINDING PROTEIN 1-RELATED"/>
    <property type="match status" value="1"/>
</dbReference>
<name>A0ABW5NZ77_9DEIO</name>
<dbReference type="RefSeq" id="WP_386842330.1">
    <property type="nucleotide sequence ID" value="NZ_JBHUMK010000007.1"/>
</dbReference>
<organism evidence="2 3">
    <name type="scientific">Deinococcus taklimakanensis</name>
    <dbReference type="NCBI Taxonomy" id="536443"/>
    <lineage>
        <taxon>Bacteria</taxon>
        <taxon>Thermotogati</taxon>
        <taxon>Deinococcota</taxon>
        <taxon>Deinococci</taxon>
        <taxon>Deinococcales</taxon>
        <taxon>Deinococcaceae</taxon>
        <taxon>Deinococcus</taxon>
    </lineage>
</organism>
<feature type="domain" description="TerD" evidence="1">
    <location>
        <begin position="2"/>
        <end position="158"/>
    </location>
</feature>
<comment type="caution">
    <text evidence="2">The sequence shown here is derived from an EMBL/GenBank/DDBJ whole genome shotgun (WGS) entry which is preliminary data.</text>
</comment>
<gene>
    <name evidence="2" type="ORF">ACFSR9_01380</name>
</gene>
<dbReference type="PANTHER" id="PTHR32097:SF17">
    <property type="entry name" value="CAMP-BINDING PROTEIN 1-RELATED"/>
    <property type="match status" value="1"/>
</dbReference>
<dbReference type="InterPro" id="IPR051324">
    <property type="entry name" value="Stress/Tellurium_Resist"/>
</dbReference>
<reference evidence="3" key="1">
    <citation type="journal article" date="2019" name="Int. J. Syst. Evol. Microbiol.">
        <title>The Global Catalogue of Microorganisms (GCM) 10K type strain sequencing project: providing services to taxonomists for standard genome sequencing and annotation.</title>
        <authorList>
            <consortium name="The Broad Institute Genomics Platform"/>
            <consortium name="The Broad Institute Genome Sequencing Center for Infectious Disease"/>
            <person name="Wu L."/>
            <person name="Ma J."/>
        </authorList>
    </citation>
    <scope>NUCLEOTIDE SEQUENCE [LARGE SCALE GENOMIC DNA]</scope>
    <source>
        <strain evidence="3">KCTC 33842</strain>
    </source>
</reference>
<dbReference type="EMBL" id="JBHUMK010000007">
    <property type="protein sequence ID" value="MFD2608093.1"/>
    <property type="molecule type" value="Genomic_DNA"/>
</dbReference>
<dbReference type="Pfam" id="PF02342">
    <property type="entry name" value="TerD"/>
    <property type="match status" value="2"/>
</dbReference>
<protein>
    <submittedName>
        <fullName evidence="2">TerD family protein</fullName>
    </submittedName>
</protein>
<dbReference type="Proteomes" id="UP001597475">
    <property type="component" value="Unassembled WGS sequence"/>
</dbReference>
<accession>A0ABW5NZ77</accession>
<sequence length="375" mass="40514">MELIAGQKLKLNELAPGDTVTVQVAFRLPDTDISVFGLDDERQLKDDRYMVFFNQPRSPHGEIQADFTAEQATFKVRLGDLPPGVTRLMFTATHDTRPLRDAQQLALTLGPARFDVLPGLQGEKAVMLAELYRHGGEWRVNMVAQGFNGGLAALVTYFGGEVAEDGAGGTGADDTVPAPLPPAPPPAVPTGGPVNLSKNQTVNLSKVSAEPLTRVTFGLGWEPAVQGRSVDLDAGCLVFDGRKKDVDKVWFMNLSGQRGAVRHSGDNLTGRGDGDDERIAVDLTRLDPDVRWLVLTVNSFSGQRFTTLKKAYCRVLNDVTGRELARYELMDAGNVTGALLAKLERTPEGWQFTALGVPGGGMTLRALVKPAQHVL</sequence>
<dbReference type="InterPro" id="IPR003325">
    <property type="entry name" value="TerD"/>
</dbReference>
<evidence type="ECO:0000313" key="2">
    <source>
        <dbReference type="EMBL" id="MFD2608093.1"/>
    </source>
</evidence>
<evidence type="ECO:0000313" key="3">
    <source>
        <dbReference type="Proteomes" id="UP001597475"/>
    </source>
</evidence>
<dbReference type="Gene3D" id="2.60.60.30">
    <property type="entry name" value="sav2460 like domains"/>
    <property type="match status" value="2"/>
</dbReference>
<feature type="domain" description="TerD" evidence="1">
    <location>
        <begin position="194"/>
        <end position="368"/>
    </location>
</feature>
<evidence type="ECO:0000259" key="1">
    <source>
        <dbReference type="Pfam" id="PF02342"/>
    </source>
</evidence>
<proteinExistence type="predicted"/>